<dbReference type="InterPro" id="IPR051100">
    <property type="entry name" value="DnaJ_subfamily_B/C"/>
</dbReference>
<feature type="region of interest" description="Disordered" evidence="5">
    <location>
        <begin position="57"/>
        <end position="95"/>
    </location>
</feature>
<keyword evidence="4" id="KW-0472">Membrane</keyword>
<dbReference type="Gene3D" id="1.10.287.110">
    <property type="entry name" value="DnaJ domain"/>
    <property type="match status" value="1"/>
</dbReference>
<dbReference type="PANTHER" id="PTHR43908">
    <property type="entry name" value="AT29763P-RELATED"/>
    <property type="match status" value="1"/>
</dbReference>
<evidence type="ECO:0000256" key="4">
    <source>
        <dbReference type="ARBA" id="ARBA00023136"/>
    </source>
</evidence>
<dbReference type="RefSeq" id="XP_058986514.1">
    <property type="nucleotide sequence ID" value="XM_059130531.1"/>
</dbReference>
<evidence type="ECO:0000256" key="5">
    <source>
        <dbReference type="SAM" id="MobiDB-lite"/>
    </source>
</evidence>
<dbReference type="InterPro" id="IPR015399">
    <property type="entry name" value="DUF1977_DnaJ-like"/>
</dbReference>
<dbReference type="SUPFAM" id="SSF46565">
    <property type="entry name" value="Chaperone J-domain"/>
    <property type="match status" value="1"/>
</dbReference>
<reference evidence="8" key="1">
    <citation type="submission" date="2025-08" db="UniProtKB">
        <authorList>
            <consortium name="RefSeq"/>
        </authorList>
    </citation>
    <scope>IDENTIFICATION</scope>
    <source>
        <strain evidence="8">Aabys</strain>
        <tissue evidence="8">Whole body</tissue>
    </source>
</reference>
<dbReference type="InterPro" id="IPR001623">
    <property type="entry name" value="DnaJ_domain"/>
</dbReference>
<evidence type="ECO:0000259" key="6">
    <source>
        <dbReference type="PROSITE" id="PS50076"/>
    </source>
</evidence>
<organism evidence="7 8">
    <name type="scientific">Musca domestica</name>
    <name type="common">House fly</name>
    <dbReference type="NCBI Taxonomy" id="7370"/>
    <lineage>
        <taxon>Eukaryota</taxon>
        <taxon>Metazoa</taxon>
        <taxon>Ecdysozoa</taxon>
        <taxon>Arthropoda</taxon>
        <taxon>Hexapoda</taxon>
        <taxon>Insecta</taxon>
        <taxon>Pterygota</taxon>
        <taxon>Neoptera</taxon>
        <taxon>Endopterygota</taxon>
        <taxon>Diptera</taxon>
        <taxon>Brachycera</taxon>
        <taxon>Muscomorpha</taxon>
        <taxon>Muscoidea</taxon>
        <taxon>Muscidae</taxon>
        <taxon>Musca</taxon>
    </lineage>
</organism>
<keyword evidence="3" id="KW-1133">Transmembrane helix</keyword>
<sequence length="393" mass="44374">MTVIEGNKDEAMRCIDIAVQALTEGKLEKAEKFLLKAEKLFPTEKAKVLLNKVKSFPSNGGSSAGSSSQRDSETDGVRKRKNSDSRNAEPDYTAEQMEAVRKVKKCKDYYEILGVTKTSTDSEIKKAYKKLALQLHPDKNRAPGAVEAFKAVGNAAAILTDPEKRKQYDLYGINESHSGGGGGGNGGMRNGYYTSDFGYARGFQADVSAEEIFNMFFGSGFPQQNVYMRSNRRRQQREEREVCSHLKIIIEGRRLNFVFFSFQNQSSSSALINLLPILVLIGLSMMSSFFISDPIYSLSPSHKYSVKRETNSLKIPYYVKDNFYSEYQGSVGRLEESVEEDFINHLKLSCSRERNYRDSMLAKARSFGDRDLFRKAQNINMPSCENLQKYLNT</sequence>
<protein>
    <submittedName>
        <fullName evidence="8">DnaJ homolog subfamily B member 12 isoform X1</fullName>
    </submittedName>
</protein>
<dbReference type="CDD" id="cd06257">
    <property type="entry name" value="DnaJ"/>
    <property type="match status" value="1"/>
</dbReference>
<dbReference type="GeneID" id="101891015"/>
<keyword evidence="7" id="KW-1185">Reference proteome</keyword>
<evidence type="ECO:0000256" key="1">
    <source>
        <dbReference type="ARBA" id="ARBA00004167"/>
    </source>
</evidence>
<keyword evidence="2" id="KW-0812">Transmembrane</keyword>
<gene>
    <name evidence="8" type="primary">LOC101891015</name>
</gene>
<dbReference type="Proteomes" id="UP001652621">
    <property type="component" value="Unplaced"/>
</dbReference>
<name>A0ABM3VL59_MUSDO</name>
<evidence type="ECO:0000256" key="2">
    <source>
        <dbReference type="ARBA" id="ARBA00022692"/>
    </source>
</evidence>
<comment type="subcellular location">
    <subcellularLocation>
        <location evidence="1">Membrane</location>
        <topology evidence="1">Single-pass membrane protein</topology>
    </subcellularLocation>
</comment>
<feature type="compositionally biased region" description="Basic and acidic residues" evidence="5">
    <location>
        <begin position="70"/>
        <end position="89"/>
    </location>
</feature>
<accession>A0ABM3VL59</accession>
<evidence type="ECO:0000256" key="3">
    <source>
        <dbReference type="ARBA" id="ARBA00022989"/>
    </source>
</evidence>
<dbReference type="SMART" id="SM00271">
    <property type="entry name" value="DnaJ"/>
    <property type="match status" value="1"/>
</dbReference>
<feature type="compositionally biased region" description="Low complexity" evidence="5">
    <location>
        <begin position="57"/>
        <end position="69"/>
    </location>
</feature>
<dbReference type="Pfam" id="PF09320">
    <property type="entry name" value="DUF1977"/>
    <property type="match status" value="1"/>
</dbReference>
<feature type="domain" description="J" evidence="6">
    <location>
        <begin position="108"/>
        <end position="172"/>
    </location>
</feature>
<evidence type="ECO:0000313" key="8">
    <source>
        <dbReference type="RefSeq" id="XP_058986514.1"/>
    </source>
</evidence>
<dbReference type="PROSITE" id="PS50076">
    <property type="entry name" value="DNAJ_2"/>
    <property type="match status" value="1"/>
</dbReference>
<proteinExistence type="predicted"/>
<dbReference type="PRINTS" id="PR00625">
    <property type="entry name" value="JDOMAIN"/>
</dbReference>
<dbReference type="InterPro" id="IPR036869">
    <property type="entry name" value="J_dom_sf"/>
</dbReference>
<dbReference type="PANTHER" id="PTHR43908:SF3">
    <property type="entry name" value="AT29763P-RELATED"/>
    <property type="match status" value="1"/>
</dbReference>
<evidence type="ECO:0000313" key="7">
    <source>
        <dbReference type="Proteomes" id="UP001652621"/>
    </source>
</evidence>
<dbReference type="Pfam" id="PF00226">
    <property type="entry name" value="DnaJ"/>
    <property type="match status" value="1"/>
</dbReference>